<proteinExistence type="predicted"/>
<reference evidence="1" key="1">
    <citation type="submission" date="2014-09" db="EMBL/GenBank/DDBJ databases">
        <authorList>
            <person name="Magalhaes I.L.F."/>
            <person name="Oliveira U."/>
            <person name="Santos F.R."/>
            <person name="Vidigal T.H.D.A."/>
            <person name="Brescovit A.D."/>
            <person name="Santos A.J."/>
        </authorList>
    </citation>
    <scope>NUCLEOTIDE SEQUENCE</scope>
    <source>
        <tissue evidence="1">Shoot tissue taken approximately 20 cm above the soil surface</tissue>
    </source>
</reference>
<dbReference type="EMBL" id="GBRH01212336">
    <property type="protein sequence ID" value="JAD85559.1"/>
    <property type="molecule type" value="Transcribed_RNA"/>
</dbReference>
<dbReference type="AlphaFoldDB" id="A0A0A9DAE2"/>
<reference evidence="1" key="2">
    <citation type="journal article" date="2015" name="Data Brief">
        <title>Shoot transcriptome of the giant reed, Arundo donax.</title>
        <authorList>
            <person name="Barrero R.A."/>
            <person name="Guerrero F.D."/>
            <person name="Moolhuijzen P."/>
            <person name="Goolsby J.A."/>
            <person name="Tidwell J."/>
            <person name="Bellgard S.E."/>
            <person name="Bellgard M.I."/>
        </authorList>
    </citation>
    <scope>NUCLEOTIDE SEQUENCE</scope>
    <source>
        <tissue evidence="1">Shoot tissue taken approximately 20 cm above the soil surface</tissue>
    </source>
</reference>
<accession>A0A0A9DAE2</accession>
<name>A0A0A9DAE2_ARUDO</name>
<organism evidence="1">
    <name type="scientific">Arundo donax</name>
    <name type="common">Giant reed</name>
    <name type="synonym">Donax arundinaceus</name>
    <dbReference type="NCBI Taxonomy" id="35708"/>
    <lineage>
        <taxon>Eukaryota</taxon>
        <taxon>Viridiplantae</taxon>
        <taxon>Streptophyta</taxon>
        <taxon>Embryophyta</taxon>
        <taxon>Tracheophyta</taxon>
        <taxon>Spermatophyta</taxon>
        <taxon>Magnoliopsida</taxon>
        <taxon>Liliopsida</taxon>
        <taxon>Poales</taxon>
        <taxon>Poaceae</taxon>
        <taxon>PACMAD clade</taxon>
        <taxon>Arundinoideae</taxon>
        <taxon>Arundineae</taxon>
        <taxon>Arundo</taxon>
    </lineage>
</organism>
<evidence type="ECO:0000313" key="1">
    <source>
        <dbReference type="EMBL" id="JAD85559.1"/>
    </source>
</evidence>
<protein>
    <submittedName>
        <fullName evidence="1">Uncharacterized protein</fullName>
    </submittedName>
</protein>
<sequence>MPTQLMRCIVELVAFHTVKIALTGESMERKILVILATQLASNLKKKNLKKLTAIALMQMKNRVLEIFRKCLFWRVQSNITLLVLCGIFSAERILRNYKIILESMPRNSGIFIAIQ</sequence>